<dbReference type="InterPro" id="IPR000504">
    <property type="entry name" value="RRM_dom"/>
</dbReference>
<dbReference type="STRING" id="670580.A0A1X6MXL2"/>
<feature type="compositionally biased region" description="Low complexity" evidence="3">
    <location>
        <begin position="172"/>
        <end position="199"/>
    </location>
</feature>
<dbReference type="PANTHER" id="PTHR19965">
    <property type="entry name" value="RNA AND EXPORT FACTOR BINDING PROTEIN"/>
    <property type="match status" value="1"/>
</dbReference>
<gene>
    <name evidence="5" type="ORF">POSPLADRAFT_1074812</name>
</gene>
<feature type="compositionally biased region" description="Basic residues" evidence="3">
    <location>
        <begin position="200"/>
        <end position="216"/>
    </location>
</feature>
<feature type="region of interest" description="Disordered" evidence="3">
    <location>
        <begin position="131"/>
        <end position="237"/>
    </location>
</feature>
<evidence type="ECO:0000256" key="2">
    <source>
        <dbReference type="PROSITE-ProRule" id="PRU00176"/>
    </source>
</evidence>
<dbReference type="GO" id="GO:0005634">
    <property type="term" value="C:nucleus"/>
    <property type="evidence" value="ECO:0007669"/>
    <property type="project" value="TreeGrafter"/>
</dbReference>
<protein>
    <recommendedName>
        <fullName evidence="4">RRM domain-containing protein</fullName>
    </recommendedName>
</protein>
<feature type="compositionally biased region" description="Low complexity" evidence="3">
    <location>
        <begin position="156"/>
        <end position="166"/>
    </location>
</feature>
<dbReference type="OrthoDB" id="346839at2759"/>
<keyword evidence="1 2" id="KW-0694">RNA-binding</keyword>
<dbReference type="InterPro" id="IPR051229">
    <property type="entry name" value="ALYREF_mRNA_export"/>
</dbReference>
<dbReference type="Pfam" id="PF00076">
    <property type="entry name" value="RRM_1"/>
    <property type="match status" value="1"/>
</dbReference>
<reference evidence="5 6" key="1">
    <citation type="submission" date="2017-04" db="EMBL/GenBank/DDBJ databases">
        <title>Genome Sequence of the Model Brown-Rot Fungus Postia placenta SB12.</title>
        <authorList>
            <consortium name="DOE Joint Genome Institute"/>
            <person name="Gaskell J."/>
            <person name="Kersten P."/>
            <person name="Larrondo L.F."/>
            <person name="Canessa P."/>
            <person name="Martinez D."/>
            <person name="Hibbett D."/>
            <person name="Schmoll M."/>
            <person name="Kubicek C.P."/>
            <person name="Martinez A.T."/>
            <person name="Yadav J."/>
            <person name="Master E."/>
            <person name="Magnuson J.K."/>
            <person name="James T."/>
            <person name="Yaver D."/>
            <person name="Berka R."/>
            <person name="Labutti K."/>
            <person name="Lipzen A."/>
            <person name="Aerts A."/>
            <person name="Barry K."/>
            <person name="Henrissat B."/>
            <person name="Blanchette R."/>
            <person name="Grigoriev I."/>
            <person name="Cullen D."/>
        </authorList>
    </citation>
    <scope>NUCLEOTIDE SEQUENCE [LARGE SCALE GENOMIC DNA]</scope>
    <source>
        <strain evidence="5 6">MAD-698-R-SB12</strain>
    </source>
</reference>
<evidence type="ECO:0000256" key="3">
    <source>
        <dbReference type="SAM" id="MobiDB-lite"/>
    </source>
</evidence>
<dbReference type="Proteomes" id="UP000194127">
    <property type="component" value="Unassembled WGS sequence"/>
</dbReference>
<dbReference type="PANTHER" id="PTHR19965:SF35">
    <property type="entry name" value="RNA ANNEALING PROTEIN YRA1"/>
    <property type="match status" value="1"/>
</dbReference>
<keyword evidence="6" id="KW-1185">Reference proteome</keyword>
<dbReference type="AlphaFoldDB" id="A0A1X6MXL2"/>
<evidence type="ECO:0000259" key="4">
    <source>
        <dbReference type="PROSITE" id="PS50102"/>
    </source>
</evidence>
<dbReference type="SMART" id="SM00360">
    <property type="entry name" value="RRM"/>
    <property type="match status" value="1"/>
</dbReference>
<dbReference type="GO" id="GO:0003729">
    <property type="term" value="F:mRNA binding"/>
    <property type="evidence" value="ECO:0007669"/>
    <property type="project" value="TreeGrafter"/>
</dbReference>
<sequence length="237" mass="25531">MQAQPQYARLNAYHGPKRKLLGIQAAHAPPAWRGSAAAGKRPAVPPPPEKGSKILLSQLPVDVGENEVEILFTKTVGPVKDVFIVYNSQGKSKGMAVVSFARTADAAIARAKYNSKIVDGRRPIKIEIVKDEDEAAQAPPKTPSLLDRLAKPPTAPVHAAQKAAPPAKQPRAHQAPRANAAKPPQQQRQQQQAPATTAKARLRQKKGPRRLKKAAAVKKTAAELDQEMEEYRASAAT</sequence>
<dbReference type="PROSITE" id="PS50102">
    <property type="entry name" value="RRM"/>
    <property type="match status" value="1"/>
</dbReference>
<name>A0A1X6MXL2_9APHY</name>
<proteinExistence type="predicted"/>
<evidence type="ECO:0000313" key="5">
    <source>
        <dbReference type="EMBL" id="OSX61079.1"/>
    </source>
</evidence>
<evidence type="ECO:0000313" key="6">
    <source>
        <dbReference type="Proteomes" id="UP000194127"/>
    </source>
</evidence>
<organism evidence="5 6">
    <name type="scientific">Postia placenta MAD-698-R-SB12</name>
    <dbReference type="NCBI Taxonomy" id="670580"/>
    <lineage>
        <taxon>Eukaryota</taxon>
        <taxon>Fungi</taxon>
        <taxon>Dikarya</taxon>
        <taxon>Basidiomycota</taxon>
        <taxon>Agaricomycotina</taxon>
        <taxon>Agaricomycetes</taxon>
        <taxon>Polyporales</taxon>
        <taxon>Adustoporiaceae</taxon>
        <taxon>Rhodonia</taxon>
    </lineage>
</organism>
<dbReference type="SUPFAM" id="SSF54928">
    <property type="entry name" value="RNA-binding domain, RBD"/>
    <property type="match status" value="1"/>
</dbReference>
<dbReference type="InterPro" id="IPR012677">
    <property type="entry name" value="Nucleotide-bd_a/b_plait_sf"/>
</dbReference>
<dbReference type="Gene3D" id="3.30.70.330">
    <property type="match status" value="1"/>
</dbReference>
<feature type="region of interest" description="Disordered" evidence="3">
    <location>
        <begin position="32"/>
        <end position="52"/>
    </location>
</feature>
<dbReference type="EMBL" id="KZ110599">
    <property type="protein sequence ID" value="OSX61079.1"/>
    <property type="molecule type" value="Genomic_DNA"/>
</dbReference>
<dbReference type="RefSeq" id="XP_024337873.1">
    <property type="nucleotide sequence ID" value="XM_024482746.1"/>
</dbReference>
<feature type="domain" description="RRM" evidence="4">
    <location>
        <begin position="52"/>
        <end position="131"/>
    </location>
</feature>
<evidence type="ECO:0000256" key="1">
    <source>
        <dbReference type="ARBA" id="ARBA00022884"/>
    </source>
</evidence>
<accession>A0A1X6MXL2</accession>
<dbReference type="GeneID" id="36327695"/>
<dbReference type="InterPro" id="IPR035979">
    <property type="entry name" value="RBD_domain_sf"/>
</dbReference>